<evidence type="ECO:0000313" key="22">
    <source>
        <dbReference type="Ensembl" id="ENSOSIP00000030474.1"/>
    </source>
</evidence>
<evidence type="ECO:0000256" key="15">
    <source>
        <dbReference type="ARBA" id="ARBA00033037"/>
    </source>
</evidence>
<evidence type="ECO:0000256" key="18">
    <source>
        <dbReference type="RuleBase" id="RU003322"/>
    </source>
</evidence>
<evidence type="ECO:0000256" key="2">
    <source>
        <dbReference type="ARBA" id="ARBA00007381"/>
    </source>
</evidence>
<feature type="chain" id="PRO_5034042546" description="Endoplasmic reticulum chaperone BIP" evidence="21">
    <location>
        <begin position="23"/>
        <end position="659"/>
    </location>
</feature>
<evidence type="ECO:0000256" key="6">
    <source>
        <dbReference type="ARBA" id="ARBA00022741"/>
    </source>
</evidence>
<dbReference type="CDD" id="cd10241">
    <property type="entry name" value="ASKHA_NBD_HSP70_BiP"/>
    <property type="match status" value="1"/>
</dbReference>
<comment type="catalytic activity">
    <reaction evidence="16">
        <text>ATP + H2O = ADP + phosphate + H(+)</text>
        <dbReference type="Rhea" id="RHEA:13065"/>
        <dbReference type="ChEBI" id="CHEBI:15377"/>
        <dbReference type="ChEBI" id="CHEBI:15378"/>
        <dbReference type="ChEBI" id="CHEBI:30616"/>
        <dbReference type="ChEBI" id="CHEBI:43474"/>
        <dbReference type="ChEBI" id="CHEBI:456216"/>
        <dbReference type="EC" id="3.6.4.10"/>
    </reaction>
</comment>
<keyword evidence="6 18" id="KW-0547">Nucleotide-binding</keyword>
<feature type="signal peptide" evidence="21">
    <location>
        <begin position="1"/>
        <end position="22"/>
    </location>
</feature>
<keyword evidence="9 18" id="KW-0067">ATP-binding</keyword>
<dbReference type="GO" id="GO:0005524">
    <property type="term" value="F:ATP binding"/>
    <property type="evidence" value="ECO:0007669"/>
    <property type="project" value="UniProtKB-KW"/>
</dbReference>
<dbReference type="Ensembl" id="ENSOSIT00000032114.1">
    <property type="protein sequence ID" value="ENSOSIP00000030474.1"/>
    <property type="gene ID" value="ENSOSIG00000015696.1"/>
</dbReference>
<organism evidence="22 23">
    <name type="scientific">Oryzias sinensis</name>
    <name type="common">Chinese medaka</name>
    <dbReference type="NCBI Taxonomy" id="183150"/>
    <lineage>
        <taxon>Eukaryota</taxon>
        <taxon>Metazoa</taxon>
        <taxon>Chordata</taxon>
        <taxon>Craniata</taxon>
        <taxon>Vertebrata</taxon>
        <taxon>Euteleostomi</taxon>
        <taxon>Actinopterygii</taxon>
        <taxon>Neopterygii</taxon>
        <taxon>Teleostei</taxon>
        <taxon>Neoteleostei</taxon>
        <taxon>Acanthomorphata</taxon>
        <taxon>Ovalentaria</taxon>
        <taxon>Atherinomorphae</taxon>
        <taxon>Beloniformes</taxon>
        <taxon>Adrianichthyidae</taxon>
        <taxon>Oryziinae</taxon>
        <taxon>Oryzias</taxon>
    </lineage>
</organism>
<reference evidence="22" key="2">
    <citation type="submission" date="2025-09" db="UniProtKB">
        <authorList>
            <consortium name="Ensembl"/>
        </authorList>
    </citation>
    <scope>IDENTIFICATION</scope>
</reference>
<dbReference type="PROSITE" id="PS00297">
    <property type="entry name" value="HSP70_1"/>
    <property type="match status" value="1"/>
</dbReference>
<protein>
    <recommendedName>
        <fullName evidence="17">Endoplasmic reticulum chaperone BIP</fullName>
        <ecNumber evidence="3">3.6.4.10</ecNumber>
    </recommendedName>
    <alternativeName>
        <fullName evidence="11">78 kDa glucose-regulated protein</fullName>
    </alternativeName>
    <alternativeName>
        <fullName evidence="14">Binding-immunoglobulin protein</fullName>
    </alternativeName>
    <alternativeName>
        <fullName evidence="4">Endoplasmic reticulum chaperone BiP</fullName>
    </alternativeName>
    <alternativeName>
        <fullName evidence="13">Heat shock protein 70 family protein 5</fullName>
    </alternativeName>
    <alternativeName>
        <fullName evidence="12">Heat shock protein family A member 5</fullName>
    </alternativeName>
    <alternativeName>
        <fullName evidence="15">Immunoglobulin heavy chain-binding protein</fullName>
    </alternativeName>
</protein>
<dbReference type="Proteomes" id="UP000694383">
    <property type="component" value="Unplaced"/>
</dbReference>
<evidence type="ECO:0000256" key="17">
    <source>
        <dbReference type="ARBA" id="ARBA00069311"/>
    </source>
</evidence>
<dbReference type="InterPro" id="IPR013126">
    <property type="entry name" value="Hsp_70_fam"/>
</dbReference>
<dbReference type="Gene3D" id="1.20.1270.10">
    <property type="match status" value="1"/>
</dbReference>
<dbReference type="PROSITE" id="PS01036">
    <property type="entry name" value="HSP70_3"/>
    <property type="match status" value="1"/>
</dbReference>
<keyword evidence="19" id="KW-0175">Coiled coil</keyword>
<evidence type="ECO:0000256" key="16">
    <source>
        <dbReference type="ARBA" id="ARBA00048056"/>
    </source>
</evidence>
<evidence type="ECO:0000256" key="20">
    <source>
        <dbReference type="SAM" id="MobiDB-lite"/>
    </source>
</evidence>
<evidence type="ECO:0000256" key="7">
    <source>
        <dbReference type="ARBA" id="ARBA00022801"/>
    </source>
</evidence>
<dbReference type="Gene3D" id="2.60.34.10">
    <property type="entry name" value="Substrate Binding Domain Of DNAk, Chain A, domain 1"/>
    <property type="match status" value="1"/>
</dbReference>
<evidence type="ECO:0000256" key="9">
    <source>
        <dbReference type="ARBA" id="ARBA00022840"/>
    </source>
</evidence>
<comment type="subcellular location">
    <subcellularLocation>
        <location evidence="1">Endoplasmic reticulum lumen</location>
    </subcellularLocation>
</comment>
<keyword evidence="8" id="KW-0256">Endoplasmic reticulum</keyword>
<dbReference type="SUPFAM" id="SSF100920">
    <property type="entry name" value="Heat shock protein 70kD (HSP70), peptide-binding domain"/>
    <property type="match status" value="1"/>
</dbReference>
<evidence type="ECO:0000256" key="11">
    <source>
        <dbReference type="ARBA" id="ARBA00029695"/>
    </source>
</evidence>
<dbReference type="FunFam" id="3.30.30.30:FF:000001">
    <property type="entry name" value="heat shock 70 kDa protein-like"/>
    <property type="match status" value="1"/>
</dbReference>
<comment type="similarity">
    <text evidence="2 18">Belongs to the heat shock protein 70 family.</text>
</comment>
<dbReference type="GO" id="GO:0016787">
    <property type="term" value="F:hydrolase activity"/>
    <property type="evidence" value="ECO:0007669"/>
    <property type="project" value="UniProtKB-KW"/>
</dbReference>
<dbReference type="FunFam" id="3.90.640.10:FF:000153">
    <property type="entry name" value="Endoplasmic reticulum chaperone BiP"/>
    <property type="match status" value="1"/>
</dbReference>
<evidence type="ECO:0000256" key="5">
    <source>
        <dbReference type="ARBA" id="ARBA00022729"/>
    </source>
</evidence>
<dbReference type="InterPro" id="IPR043129">
    <property type="entry name" value="ATPase_NBD"/>
</dbReference>
<proteinExistence type="inferred from homology"/>
<evidence type="ECO:0000256" key="1">
    <source>
        <dbReference type="ARBA" id="ARBA00004319"/>
    </source>
</evidence>
<dbReference type="EC" id="3.6.4.10" evidence="3"/>
<name>A0A8C7YL59_9TELE</name>
<dbReference type="InterPro" id="IPR042050">
    <property type="entry name" value="BIP_NBD"/>
</dbReference>
<keyword evidence="23" id="KW-1185">Reference proteome</keyword>
<dbReference type="InterPro" id="IPR029048">
    <property type="entry name" value="HSP70_C_sf"/>
</dbReference>
<feature type="compositionally biased region" description="Acidic residues" evidence="20">
    <location>
        <begin position="650"/>
        <end position="659"/>
    </location>
</feature>
<dbReference type="GO" id="GO:0140662">
    <property type="term" value="F:ATP-dependent protein folding chaperone"/>
    <property type="evidence" value="ECO:0007669"/>
    <property type="project" value="InterPro"/>
</dbReference>
<evidence type="ECO:0000256" key="4">
    <source>
        <dbReference type="ARBA" id="ARBA00019933"/>
    </source>
</evidence>
<dbReference type="PRINTS" id="PR00301">
    <property type="entry name" value="HEATSHOCK70"/>
</dbReference>
<dbReference type="PROSITE" id="PS00329">
    <property type="entry name" value="HSP70_2"/>
    <property type="match status" value="1"/>
</dbReference>
<sequence>LAARALGELLWAVMLVVGAVFAEDEDKKDSVGTVIGIDLGTTYSCVGVFKNGRVEIIANDQGNRITPSYVAFTSEGERLIGDAAKNQLTSNPENTVFDAKRLIGRSWGDSSVQQDIKYFPFKVIEKKSKPHIQIDIGGGQMKTFAPEEISAMVLTKMKETAEAYLGKKVTHAVVTVPAYFNDAQRQATKDAGTIAGLNVMRIINEPTAAAIAYGLDKKDGEKNILVFDLGGGTFDVSLLTIDNGVFEVVATNGDTHLGGEDFDQRVMEHFIKLYKKKTGKDVRKDNRAVQKLRREVEKAKRALSAQHQARIEIESFFEGEDFSETLTRAKFEELNMDLFRSTMKPVQKVLEDSDLKKSEIDEIVLVGGSTRIPKIQQLVKEFFNGKEPSRGINPDEAVAYGAAVQAGVLSGEEDTGDVVLLDVCPLTLGIETVGGVMTKLIPRNTVVPTKKSQIFSTASDNQPTVTIKVYEGERPLTKDNHLLGTFDLTGIPPAPRGVPQIEVTFEIDVNGILRVTAEDKGTGNKNKITITNDQNRLTPEDIERMVNDAERFADEDKRLKERIDARNELESYAYSLKNQIGDKEKLGGKLSDEDKETIEKAVEEKIEWMESHQEAETEDFQAKKKELEEVVQPIITKLYGSAGGPPPEGAESEAEKDEL</sequence>
<dbReference type="SUPFAM" id="SSF100934">
    <property type="entry name" value="Heat shock protein 70kD (HSP70), C-terminal subdomain"/>
    <property type="match status" value="1"/>
</dbReference>
<evidence type="ECO:0000256" key="8">
    <source>
        <dbReference type="ARBA" id="ARBA00022824"/>
    </source>
</evidence>
<evidence type="ECO:0000256" key="12">
    <source>
        <dbReference type="ARBA" id="ARBA00030223"/>
    </source>
</evidence>
<evidence type="ECO:0000256" key="21">
    <source>
        <dbReference type="SAM" id="SignalP"/>
    </source>
</evidence>
<dbReference type="GeneTree" id="ENSGT00940000154787"/>
<dbReference type="NCBIfam" id="NF001413">
    <property type="entry name" value="PRK00290.1"/>
    <property type="match status" value="1"/>
</dbReference>
<dbReference type="InterPro" id="IPR029047">
    <property type="entry name" value="HSP70_peptide-bd_sf"/>
</dbReference>
<reference evidence="22" key="1">
    <citation type="submission" date="2025-08" db="UniProtKB">
        <authorList>
            <consortium name="Ensembl"/>
        </authorList>
    </citation>
    <scope>IDENTIFICATION</scope>
</reference>
<dbReference type="InterPro" id="IPR018181">
    <property type="entry name" value="Heat_shock_70_CS"/>
</dbReference>
<dbReference type="Pfam" id="PF00012">
    <property type="entry name" value="HSP70"/>
    <property type="match status" value="1"/>
</dbReference>
<dbReference type="FunFam" id="2.60.34.10:FF:000002">
    <property type="entry name" value="Heat shock 70 kDa"/>
    <property type="match status" value="1"/>
</dbReference>
<evidence type="ECO:0000313" key="23">
    <source>
        <dbReference type="Proteomes" id="UP000694383"/>
    </source>
</evidence>
<keyword evidence="10" id="KW-0143">Chaperone</keyword>
<evidence type="ECO:0000256" key="19">
    <source>
        <dbReference type="SAM" id="Coils"/>
    </source>
</evidence>
<dbReference type="SUPFAM" id="SSF53067">
    <property type="entry name" value="Actin-like ATPase domain"/>
    <property type="match status" value="2"/>
</dbReference>
<keyword evidence="7" id="KW-0378">Hydrolase</keyword>
<keyword evidence="5 21" id="KW-0732">Signal</keyword>
<dbReference type="AlphaFoldDB" id="A0A8C7YL59"/>
<feature type="coiled-coil region" evidence="19">
    <location>
        <begin position="282"/>
        <end position="309"/>
    </location>
</feature>
<dbReference type="PANTHER" id="PTHR19375">
    <property type="entry name" value="HEAT SHOCK PROTEIN 70KDA"/>
    <property type="match status" value="1"/>
</dbReference>
<dbReference type="FunFam" id="1.20.1270.10:FF:000008">
    <property type="entry name" value="78 kDa glucose-regulated protein-like protein"/>
    <property type="match status" value="1"/>
</dbReference>
<feature type="region of interest" description="Disordered" evidence="20">
    <location>
        <begin position="637"/>
        <end position="659"/>
    </location>
</feature>
<dbReference type="Gene3D" id="3.30.420.40">
    <property type="match status" value="2"/>
</dbReference>
<evidence type="ECO:0000256" key="10">
    <source>
        <dbReference type="ARBA" id="ARBA00023186"/>
    </source>
</evidence>
<evidence type="ECO:0000256" key="3">
    <source>
        <dbReference type="ARBA" id="ARBA00012554"/>
    </source>
</evidence>
<dbReference type="FunFam" id="3.30.420.40:FF:000720">
    <property type="entry name" value="Endoplasmic reticulum chaperone BiP"/>
    <property type="match status" value="1"/>
</dbReference>
<dbReference type="Gene3D" id="3.90.640.10">
    <property type="entry name" value="Actin, Chain A, domain 4"/>
    <property type="match status" value="1"/>
</dbReference>
<evidence type="ECO:0000256" key="14">
    <source>
        <dbReference type="ARBA" id="ARBA00031291"/>
    </source>
</evidence>
<evidence type="ECO:0000256" key="13">
    <source>
        <dbReference type="ARBA" id="ARBA00031035"/>
    </source>
</evidence>
<dbReference type="GO" id="GO:0005788">
    <property type="term" value="C:endoplasmic reticulum lumen"/>
    <property type="evidence" value="ECO:0007669"/>
    <property type="project" value="UniProtKB-SubCell"/>
</dbReference>
<accession>A0A8C7YL59</accession>